<proteinExistence type="predicted"/>
<gene>
    <name evidence="1" type="ORF">CTI12_AA197400</name>
</gene>
<dbReference type="OrthoDB" id="1929370at2759"/>
<evidence type="ECO:0000313" key="2">
    <source>
        <dbReference type="Proteomes" id="UP000245207"/>
    </source>
</evidence>
<sequence length="143" mass="15792">MVLPLPNGAIAIFTRGSAASALLKSIALLLPSFKNSITASSGFATVPYRPECVVIHDEKVKYENWTVIDGDHIELSGDRKKFLRERGHIMQSKSGGSVSQLIVQTLKKLIENRRVSYDHKQVLKGKLTAISDPRKDGRPATCY</sequence>
<keyword evidence="2" id="KW-1185">Reference proteome</keyword>
<dbReference type="AlphaFoldDB" id="A0A2U1P3X7"/>
<dbReference type="STRING" id="35608.A0A2U1P3X7"/>
<evidence type="ECO:0000313" key="1">
    <source>
        <dbReference type="EMBL" id="PWA80387.1"/>
    </source>
</evidence>
<dbReference type="Proteomes" id="UP000245207">
    <property type="component" value="Unassembled WGS sequence"/>
</dbReference>
<protein>
    <submittedName>
        <fullName evidence="1">Gamma-glutamyltranspeptidase 1</fullName>
    </submittedName>
</protein>
<reference evidence="1 2" key="1">
    <citation type="journal article" date="2018" name="Mol. Plant">
        <title>The genome of Artemisia annua provides insight into the evolution of Asteraceae family and artemisinin biosynthesis.</title>
        <authorList>
            <person name="Shen Q."/>
            <person name="Zhang L."/>
            <person name="Liao Z."/>
            <person name="Wang S."/>
            <person name="Yan T."/>
            <person name="Shi P."/>
            <person name="Liu M."/>
            <person name="Fu X."/>
            <person name="Pan Q."/>
            <person name="Wang Y."/>
            <person name="Lv Z."/>
            <person name="Lu X."/>
            <person name="Zhang F."/>
            <person name="Jiang W."/>
            <person name="Ma Y."/>
            <person name="Chen M."/>
            <person name="Hao X."/>
            <person name="Li L."/>
            <person name="Tang Y."/>
            <person name="Lv G."/>
            <person name="Zhou Y."/>
            <person name="Sun X."/>
            <person name="Brodelius P.E."/>
            <person name="Rose J.K.C."/>
            <person name="Tang K."/>
        </authorList>
    </citation>
    <scope>NUCLEOTIDE SEQUENCE [LARGE SCALE GENOMIC DNA]</scope>
    <source>
        <strain evidence="2">cv. Huhao1</strain>
        <tissue evidence="1">Leaf</tissue>
    </source>
</reference>
<dbReference type="EMBL" id="PKPP01001729">
    <property type="protein sequence ID" value="PWA80387.1"/>
    <property type="molecule type" value="Genomic_DNA"/>
</dbReference>
<organism evidence="1 2">
    <name type="scientific">Artemisia annua</name>
    <name type="common">Sweet wormwood</name>
    <dbReference type="NCBI Taxonomy" id="35608"/>
    <lineage>
        <taxon>Eukaryota</taxon>
        <taxon>Viridiplantae</taxon>
        <taxon>Streptophyta</taxon>
        <taxon>Embryophyta</taxon>
        <taxon>Tracheophyta</taxon>
        <taxon>Spermatophyta</taxon>
        <taxon>Magnoliopsida</taxon>
        <taxon>eudicotyledons</taxon>
        <taxon>Gunneridae</taxon>
        <taxon>Pentapetalae</taxon>
        <taxon>asterids</taxon>
        <taxon>campanulids</taxon>
        <taxon>Asterales</taxon>
        <taxon>Asteraceae</taxon>
        <taxon>Asteroideae</taxon>
        <taxon>Anthemideae</taxon>
        <taxon>Artemisiinae</taxon>
        <taxon>Artemisia</taxon>
    </lineage>
</organism>
<accession>A0A2U1P3X7</accession>
<comment type="caution">
    <text evidence="1">The sequence shown here is derived from an EMBL/GenBank/DDBJ whole genome shotgun (WGS) entry which is preliminary data.</text>
</comment>
<name>A0A2U1P3X7_ARTAN</name>